<name>A0ABV7FXK9_9PROT</name>
<organism evidence="1 2">
    <name type="scientific">Teichococcus globiformis</name>
    <dbReference type="NCBI Taxonomy" id="2307229"/>
    <lineage>
        <taxon>Bacteria</taxon>
        <taxon>Pseudomonadati</taxon>
        <taxon>Pseudomonadota</taxon>
        <taxon>Alphaproteobacteria</taxon>
        <taxon>Acetobacterales</taxon>
        <taxon>Roseomonadaceae</taxon>
        <taxon>Roseomonas</taxon>
    </lineage>
</organism>
<accession>A0ABV7FXK9</accession>
<reference evidence="2" key="1">
    <citation type="journal article" date="2019" name="Int. J. Syst. Evol. Microbiol.">
        <title>The Global Catalogue of Microorganisms (GCM) 10K type strain sequencing project: providing services to taxonomists for standard genome sequencing and annotation.</title>
        <authorList>
            <consortium name="The Broad Institute Genomics Platform"/>
            <consortium name="The Broad Institute Genome Sequencing Center for Infectious Disease"/>
            <person name="Wu L."/>
            <person name="Ma J."/>
        </authorList>
    </citation>
    <scope>NUCLEOTIDE SEQUENCE [LARGE SCALE GENOMIC DNA]</scope>
    <source>
        <strain evidence="2">KCTC 52094</strain>
    </source>
</reference>
<evidence type="ECO:0008006" key="3">
    <source>
        <dbReference type="Google" id="ProtNLM"/>
    </source>
</evidence>
<comment type="caution">
    <text evidence="1">The sequence shown here is derived from an EMBL/GenBank/DDBJ whole genome shotgun (WGS) entry which is preliminary data.</text>
</comment>
<gene>
    <name evidence="1" type="ORF">ACFOD4_08610</name>
</gene>
<evidence type="ECO:0000313" key="2">
    <source>
        <dbReference type="Proteomes" id="UP001595593"/>
    </source>
</evidence>
<sequence length="78" mass="8550">MEEGERCGRFVMIRDADGRLHALSATSIAAICEDEGGGCLLLIPGGRMIRSERSLEEILAWLGRGAWPDAGPRWPRRG</sequence>
<protein>
    <recommendedName>
        <fullName evidence="3">DUF3006 domain-containing protein</fullName>
    </recommendedName>
</protein>
<dbReference type="Proteomes" id="UP001595593">
    <property type="component" value="Unassembled WGS sequence"/>
</dbReference>
<dbReference type="EMBL" id="JBHRTN010000008">
    <property type="protein sequence ID" value="MFC3125119.1"/>
    <property type="molecule type" value="Genomic_DNA"/>
</dbReference>
<evidence type="ECO:0000313" key="1">
    <source>
        <dbReference type="EMBL" id="MFC3125119.1"/>
    </source>
</evidence>
<dbReference type="RefSeq" id="WP_379595605.1">
    <property type="nucleotide sequence ID" value="NZ_JBHRTN010000008.1"/>
</dbReference>
<proteinExistence type="predicted"/>
<keyword evidence="2" id="KW-1185">Reference proteome</keyword>